<dbReference type="RefSeq" id="WP_211289521.1">
    <property type="nucleotide sequence ID" value="NZ_CP155573.1"/>
</dbReference>
<dbReference type="InterPro" id="IPR009057">
    <property type="entry name" value="Homeodomain-like_sf"/>
</dbReference>
<dbReference type="PROSITE" id="PS50112">
    <property type="entry name" value="PAS"/>
    <property type="match status" value="1"/>
</dbReference>
<dbReference type="Gene3D" id="1.10.8.60">
    <property type="match status" value="1"/>
</dbReference>
<dbReference type="InterPro" id="IPR029016">
    <property type="entry name" value="GAF-like_dom_sf"/>
</dbReference>
<dbReference type="InterPro" id="IPR027417">
    <property type="entry name" value="P-loop_NTPase"/>
</dbReference>
<dbReference type="InterPro" id="IPR025944">
    <property type="entry name" value="Sigma_54_int_dom_CS"/>
</dbReference>
<feature type="domain" description="Sigma-54 factor interaction" evidence="6">
    <location>
        <begin position="381"/>
        <end position="610"/>
    </location>
</feature>
<accession>A0ABZ3IN84</accession>
<dbReference type="InterPro" id="IPR035965">
    <property type="entry name" value="PAS-like_dom_sf"/>
</dbReference>
<dbReference type="SMART" id="SM00091">
    <property type="entry name" value="PAS"/>
    <property type="match status" value="1"/>
</dbReference>
<dbReference type="Gene3D" id="3.30.450.40">
    <property type="match status" value="1"/>
</dbReference>
<keyword evidence="4" id="KW-0238">DNA-binding</keyword>
<dbReference type="InterPro" id="IPR002197">
    <property type="entry name" value="HTH_Fis"/>
</dbReference>
<sequence length="692" mass="77650">MNQAKVNAINCLLNSTMPKNKNEPLIDMNLESWKEIKNFKPRFINNNEDPQKMSFMNLDVAKSWIRSKEFRVDPYMQTLGTSMNPKELHDRINDKKMLIETAVPFINKYYTVLSTSDYYIILTDETGTILFTLGEQGEANAFYAINARPGANWSEQTIGTTAHALSITLGKPVQLAGPCNYCMVLQDNISSSTPIIDETGDIIGTLVVVQMTANRNINKTQIHSLGWVISMGYAIEDELQLRKRNYDLKAVNNTLQAILSAVDEGFITLNTDGIITHINKEAAKTLGKSIPEIENKHFTEYMSNRIPFDKVLQTGKPIHDYETTIANGNSEVQYLISIEPIQNDTGEILVGTVIRISRSEKVNRLVTHRGGSEATYTFKSIIGKSKAINKTIEDAIKFSQIPAGILLTGESGTGKELFAQAIHNHARPDGPFVALNCASIPRNLIESELFGYEAGSFTGAERKGRPGKIELANGGTLLLDEIGDMPIEIQPVLLRCLQDKKVMRLGGNHYIPVNFRVIAATNKDLYQMVQEKQFREDLYFRLAIFKIIIPPLRARDDDIILLTQYFVEQISQRMGLIAPDLSKEVLTKIKNYSWPGNIRQLENAMVYAVNMAQDGLITINNLPDEIINDYNSNNDMDSISNRLLSMVEIEKRAIENTLTYTGNNVADTADILGIGKTTLYRKFKEYSIILPK</sequence>
<dbReference type="PROSITE" id="PS00675">
    <property type="entry name" value="SIGMA54_INTERACT_1"/>
    <property type="match status" value="1"/>
</dbReference>
<dbReference type="SUPFAM" id="SSF55785">
    <property type="entry name" value="PYP-like sensor domain (PAS domain)"/>
    <property type="match status" value="1"/>
</dbReference>
<evidence type="ECO:0000259" key="7">
    <source>
        <dbReference type="PROSITE" id="PS50112"/>
    </source>
</evidence>
<evidence type="ECO:0000256" key="5">
    <source>
        <dbReference type="ARBA" id="ARBA00023163"/>
    </source>
</evidence>
<evidence type="ECO:0000256" key="2">
    <source>
        <dbReference type="ARBA" id="ARBA00022840"/>
    </source>
</evidence>
<dbReference type="InterPro" id="IPR002078">
    <property type="entry name" value="Sigma_54_int"/>
</dbReference>
<dbReference type="Gene3D" id="3.30.450.20">
    <property type="entry name" value="PAS domain"/>
    <property type="match status" value="1"/>
</dbReference>
<dbReference type="Pfam" id="PF00158">
    <property type="entry name" value="Sigma54_activat"/>
    <property type="match status" value="1"/>
</dbReference>
<dbReference type="SMART" id="SM00382">
    <property type="entry name" value="AAA"/>
    <property type="match status" value="1"/>
</dbReference>
<dbReference type="InterPro" id="IPR000014">
    <property type="entry name" value="PAS"/>
</dbReference>
<evidence type="ECO:0000256" key="3">
    <source>
        <dbReference type="ARBA" id="ARBA00023015"/>
    </source>
</evidence>
<keyword evidence="2" id="KW-0067">ATP-binding</keyword>
<dbReference type="Pfam" id="PF13426">
    <property type="entry name" value="PAS_9"/>
    <property type="match status" value="1"/>
</dbReference>
<dbReference type="CDD" id="cd00130">
    <property type="entry name" value="PAS"/>
    <property type="match status" value="1"/>
</dbReference>
<dbReference type="PANTHER" id="PTHR32071">
    <property type="entry name" value="TRANSCRIPTIONAL REGULATORY PROTEIN"/>
    <property type="match status" value="1"/>
</dbReference>
<keyword evidence="5" id="KW-0804">Transcription</keyword>
<evidence type="ECO:0000256" key="1">
    <source>
        <dbReference type="ARBA" id="ARBA00022741"/>
    </source>
</evidence>
<dbReference type="EMBL" id="CP155573">
    <property type="protein sequence ID" value="XFO67131.1"/>
    <property type="molecule type" value="Genomic_DNA"/>
</dbReference>
<dbReference type="InterPro" id="IPR003593">
    <property type="entry name" value="AAA+_ATPase"/>
</dbReference>
<keyword evidence="3" id="KW-0805">Transcription regulation</keyword>
<proteinExistence type="predicted"/>
<dbReference type="PROSITE" id="PS00676">
    <property type="entry name" value="SIGMA54_INTERACT_2"/>
    <property type="match status" value="1"/>
</dbReference>
<evidence type="ECO:0000313" key="9">
    <source>
        <dbReference type="Proteomes" id="UP000216752"/>
    </source>
</evidence>
<dbReference type="PROSITE" id="PS50045">
    <property type="entry name" value="SIGMA54_INTERACT_4"/>
    <property type="match status" value="1"/>
</dbReference>
<dbReference type="InterPro" id="IPR058031">
    <property type="entry name" value="AAA_lid_NorR"/>
</dbReference>
<keyword evidence="9" id="KW-1185">Reference proteome</keyword>
<dbReference type="PROSITE" id="PS00688">
    <property type="entry name" value="SIGMA54_INTERACT_3"/>
    <property type="match status" value="1"/>
</dbReference>
<dbReference type="SUPFAM" id="SSF46689">
    <property type="entry name" value="Homeodomain-like"/>
    <property type="match status" value="1"/>
</dbReference>
<dbReference type="Gene3D" id="1.10.10.60">
    <property type="entry name" value="Homeodomain-like"/>
    <property type="match status" value="1"/>
</dbReference>
<keyword evidence="1" id="KW-0547">Nucleotide-binding</keyword>
<dbReference type="PANTHER" id="PTHR32071:SF57">
    <property type="entry name" value="C4-DICARBOXYLATE TRANSPORT TRANSCRIPTIONAL REGULATORY PROTEIN DCTD"/>
    <property type="match status" value="1"/>
</dbReference>
<dbReference type="InterPro" id="IPR025943">
    <property type="entry name" value="Sigma_54_int_dom_ATP-bd_2"/>
</dbReference>
<evidence type="ECO:0000313" key="8">
    <source>
        <dbReference type="EMBL" id="XFO67131.1"/>
    </source>
</evidence>
<dbReference type="Pfam" id="PF25601">
    <property type="entry name" value="AAA_lid_14"/>
    <property type="match status" value="1"/>
</dbReference>
<reference evidence="8" key="1">
    <citation type="submission" date="2024-05" db="EMBL/GenBank/DDBJ databases">
        <title>Isolation and characterization of Sporomusa carbonis sp. nov., a carboxydotrophic hydrogenogen in the genus of Sporomusa isolated from a charcoal burning pile.</title>
        <authorList>
            <person name="Boeer T."/>
            <person name="Rosenbaum F."/>
            <person name="Eysell L."/>
            <person name="Mueller V."/>
            <person name="Daniel R."/>
            <person name="Poehlein A."/>
        </authorList>
    </citation>
    <scope>NUCLEOTIDE SEQUENCE [LARGE SCALE GENOMIC DNA]</scope>
    <source>
        <strain evidence="8">DSM 10669</strain>
    </source>
</reference>
<evidence type="ECO:0000259" key="6">
    <source>
        <dbReference type="PROSITE" id="PS50045"/>
    </source>
</evidence>
<dbReference type="Pfam" id="PF02954">
    <property type="entry name" value="HTH_8"/>
    <property type="match status" value="1"/>
</dbReference>
<dbReference type="PRINTS" id="PR01590">
    <property type="entry name" value="HTHFIS"/>
</dbReference>
<dbReference type="CDD" id="cd00009">
    <property type="entry name" value="AAA"/>
    <property type="match status" value="1"/>
</dbReference>
<dbReference type="SUPFAM" id="SSF52540">
    <property type="entry name" value="P-loop containing nucleoside triphosphate hydrolases"/>
    <property type="match status" value="1"/>
</dbReference>
<organism evidence="8 9">
    <name type="scientific">Sporomusa silvacetica DSM 10669</name>
    <dbReference type="NCBI Taxonomy" id="1123289"/>
    <lineage>
        <taxon>Bacteria</taxon>
        <taxon>Bacillati</taxon>
        <taxon>Bacillota</taxon>
        <taxon>Negativicutes</taxon>
        <taxon>Selenomonadales</taxon>
        <taxon>Sporomusaceae</taxon>
        <taxon>Sporomusa</taxon>
    </lineage>
</organism>
<protein>
    <submittedName>
        <fullName evidence="8">Acetoin dehydrogenase operon transcriptional activator AcoR</fullName>
    </submittedName>
</protein>
<gene>
    <name evidence="8" type="primary">acoR_7</name>
    <name evidence="8" type="ORF">SPSIL_033200</name>
</gene>
<dbReference type="InterPro" id="IPR025662">
    <property type="entry name" value="Sigma_54_int_dom_ATP-bd_1"/>
</dbReference>
<name>A0ABZ3IN84_9FIRM</name>
<dbReference type="Gene3D" id="3.40.50.300">
    <property type="entry name" value="P-loop containing nucleotide triphosphate hydrolases"/>
    <property type="match status" value="1"/>
</dbReference>
<feature type="domain" description="PAS" evidence="7">
    <location>
        <begin position="251"/>
        <end position="302"/>
    </location>
</feature>
<dbReference type="Proteomes" id="UP000216752">
    <property type="component" value="Chromosome"/>
</dbReference>
<evidence type="ECO:0000256" key="4">
    <source>
        <dbReference type="ARBA" id="ARBA00023125"/>
    </source>
</evidence>